<feature type="non-terminal residue" evidence="1">
    <location>
        <position position="113"/>
    </location>
</feature>
<sequence>SREERKALKINWTGTESRELAAAPQFSDATGSTLSLRLSGGRGGRELFLAAEDDPMEFVSDAGVGGAFSLFDLSFRLLGLCVVGLDLGHHEILRVGGEVRREFVHEERQLGVL</sequence>
<organism evidence="1 2">
    <name type="scientific">Striga asiatica</name>
    <name type="common">Asiatic witchweed</name>
    <name type="synonym">Buchnera asiatica</name>
    <dbReference type="NCBI Taxonomy" id="4170"/>
    <lineage>
        <taxon>Eukaryota</taxon>
        <taxon>Viridiplantae</taxon>
        <taxon>Streptophyta</taxon>
        <taxon>Embryophyta</taxon>
        <taxon>Tracheophyta</taxon>
        <taxon>Spermatophyta</taxon>
        <taxon>Magnoliopsida</taxon>
        <taxon>eudicotyledons</taxon>
        <taxon>Gunneridae</taxon>
        <taxon>Pentapetalae</taxon>
        <taxon>asterids</taxon>
        <taxon>lamiids</taxon>
        <taxon>Lamiales</taxon>
        <taxon>Orobanchaceae</taxon>
        <taxon>Buchnereae</taxon>
        <taxon>Striga</taxon>
    </lineage>
</organism>
<evidence type="ECO:0000313" key="2">
    <source>
        <dbReference type="Proteomes" id="UP000325081"/>
    </source>
</evidence>
<evidence type="ECO:0000313" key="1">
    <source>
        <dbReference type="EMBL" id="GER41607.1"/>
    </source>
</evidence>
<dbReference type="AlphaFoldDB" id="A0A5A7QB40"/>
<accession>A0A5A7QB40</accession>
<reference evidence="2" key="1">
    <citation type="journal article" date="2019" name="Curr. Biol.">
        <title>Genome Sequence of Striga asiatica Provides Insight into the Evolution of Plant Parasitism.</title>
        <authorList>
            <person name="Yoshida S."/>
            <person name="Kim S."/>
            <person name="Wafula E.K."/>
            <person name="Tanskanen J."/>
            <person name="Kim Y.M."/>
            <person name="Honaas L."/>
            <person name="Yang Z."/>
            <person name="Spallek T."/>
            <person name="Conn C.E."/>
            <person name="Ichihashi Y."/>
            <person name="Cheong K."/>
            <person name="Cui S."/>
            <person name="Der J.P."/>
            <person name="Gundlach H."/>
            <person name="Jiao Y."/>
            <person name="Hori C."/>
            <person name="Ishida J.K."/>
            <person name="Kasahara H."/>
            <person name="Kiba T."/>
            <person name="Kim M.S."/>
            <person name="Koo N."/>
            <person name="Laohavisit A."/>
            <person name="Lee Y.H."/>
            <person name="Lumba S."/>
            <person name="McCourt P."/>
            <person name="Mortimer J.C."/>
            <person name="Mutuku J.M."/>
            <person name="Nomura T."/>
            <person name="Sasaki-Sekimoto Y."/>
            <person name="Seto Y."/>
            <person name="Wang Y."/>
            <person name="Wakatake T."/>
            <person name="Sakakibara H."/>
            <person name="Demura T."/>
            <person name="Yamaguchi S."/>
            <person name="Yoneyama K."/>
            <person name="Manabe R.I."/>
            <person name="Nelson D.C."/>
            <person name="Schulman A.H."/>
            <person name="Timko M.P."/>
            <person name="dePamphilis C.W."/>
            <person name="Choi D."/>
            <person name="Shirasu K."/>
        </authorList>
    </citation>
    <scope>NUCLEOTIDE SEQUENCE [LARGE SCALE GENOMIC DNA]</scope>
    <source>
        <strain evidence="2">cv. UVA1</strain>
    </source>
</reference>
<gene>
    <name evidence="1" type="ORF">STAS_18331</name>
</gene>
<protein>
    <submittedName>
        <fullName evidence="1">Glycine cleavage T-protein family</fullName>
    </submittedName>
</protein>
<name>A0A5A7QB40_STRAF</name>
<dbReference type="Proteomes" id="UP000325081">
    <property type="component" value="Unassembled WGS sequence"/>
</dbReference>
<comment type="caution">
    <text evidence="1">The sequence shown here is derived from an EMBL/GenBank/DDBJ whole genome shotgun (WGS) entry which is preliminary data.</text>
</comment>
<dbReference type="EMBL" id="BKCP01006168">
    <property type="protein sequence ID" value="GER41607.1"/>
    <property type="molecule type" value="Genomic_DNA"/>
</dbReference>
<proteinExistence type="predicted"/>
<feature type="non-terminal residue" evidence="1">
    <location>
        <position position="1"/>
    </location>
</feature>
<keyword evidence="2" id="KW-1185">Reference proteome</keyword>